<organism evidence="2 3">
    <name type="scientific">Alectoria fallacina</name>
    <dbReference type="NCBI Taxonomy" id="1903189"/>
    <lineage>
        <taxon>Eukaryota</taxon>
        <taxon>Fungi</taxon>
        <taxon>Dikarya</taxon>
        <taxon>Ascomycota</taxon>
        <taxon>Pezizomycotina</taxon>
        <taxon>Lecanoromycetes</taxon>
        <taxon>OSLEUM clade</taxon>
        <taxon>Lecanoromycetidae</taxon>
        <taxon>Lecanorales</taxon>
        <taxon>Lecanorineae</taxon>
        <taxon>Parmeliaceae</taxon>
        <taxon>Alectoria</taxon>
    </lineage>
</organism>
<feature type="compositionally biased region" description="Polar residues" evidence="1">
    <location>
        <begin position="452"/>
        <end position="461"/>
    </location>
</feature>
<feature type="compositionally biased region" description="Polar residues" evidence="1">
    <location>
        <begin position="490"/>
        <end position="512"/>
    </location>
</feature>
<sequence>MTGASALSLQDIMLQRNQGAKSFTRLSRGTAFPLAENTSSNSILATSGAFPGYEISSISSRTSPTTASAYNSTFKNDTRVTNASSSSACCFVVQDTINVRYWADYSTYNKVFSTHVTTLITFATQYIDTTVTTKTSTVVSTLAHNATVQGALGTPGIPNPYNEASGPSVTQIGLNGSLATTFGTTITSPTQFYVIPSVNVIKVPAVIDKDGRLACATTSMYRATCPAQNYARLNPSTVKPDNYTESSTTQNGLYITGVNSNAERYFNSRPNRGSAMIPENMDVVQVSFSKPFVYAPLSDRFPSKVINENLGYVPQTLIDWMAQDSDYVSKVPDIASCLPGGPAANFSPYFCSLPVPHGLAVFEFIIQSTVSQLTLSSTLTVAGNGCFHPGTCPTPATPASTAVATTPKVTPQAERSKEPGASSTVQAQDILLPAAPPKPPHPQAPSQPLPTQAGTQANTPIISPETPAVNPPPRPLPNSPSLPPAEVANQPHSEPTESLVNPSIDSPESNQGALPKSPAKPPSLFEGLGAIVASVIGITPTSPFESQDIQPFLGPTPALSYSISIAPSASAVVVNSVTSVLPAGRPEGLVAGIMPITVGSHQISQNAASQYVVAGQTITPGAPPIDVQGTEVSLAPSASVIVIAGSTITLSSTIAPGFTAGAEIVTANSASQYVVGGQTLTPGGPAVTVLGTRISLAPSGTEVVVGSSTIGLVPSSTPRPSPPPLTLGSQIYTANSKSEYTIGGQTLIPGGPALTVSGTRLSLAPSATQVVVGSNTIRLGLVVTSPPLTLGSQIYTADSKSEYTIAGQTLIPGGPALTVSGTRLSLAPSATQVVVGSSTIRLGPNFTPPPSTLGYQTFTANSASDYVIDGQTLVPGSPAITVSGTPISLAPGATQVVIESNTIDLASTAIHHLLTFDSQTFTANSASDFIIDGQTFIPGAPALTISNTPISLAPGASEVVIGGSTEILRSGATLPPIVIGSQTFTANNAGAYVIGTQTLTPGASGIVVPGSLFTPGPSLSVFTVAGQVFTANPTDFSIDGTTISAGGPGVTISGTPISLQASGVLDIGKSTTTLSPAKSTNGLGLAAFTGKGYRTALSLFYSVLASSLSLLIVSVL</sequence>
<gene>
    <name evidence="2" type="ORF">ALECFALPRED_007452</name>
</gene>
<name>A0A8H3G4C4_9LECA</name>
<comment type="caution">
    <text evidence="2">The sequence shown here is derived from an EMBL/GenBank/DDBJ whole genome shotgun (WGS) entry which is preliminary data.</text>
</comment>
<protein>
    <submittedName>
        <fullName evidence="2">Uncharacterized protein</fullName>
    </submittedName>
</protein>
<keyword evidence="3" id="KW-1185">Reference proteome</keyword>
<evidence type="ECO:0000313" key="2">
    <source>
        <dbReference type="EMBL" id="CAF9937946.1"/>
    </source>
</evidence>
<dbReference type="OrthoDB" id="3944128at2759"/>
<evidence type="ECO:0000256" key="1">
    <source>
        <dbReference type="SAM" id="MobiDB-lite"/>
    </source>
</evidence>
<feature type="compositionally biased region" description="Low complexity" evidence="1">
    <location>
        <begin position="397"/>
        <end position="413"/>
    </location>
</feature>
<dbReference type="EMBL" id="CAJPDR010000495">
    <property type="protein sequence ID" value="CAF9937946.1"/>
    <property type="molecule type" value="Genomic_DNA"/>
</dbReference>
<reference evidence="2" key="1">
    <citation type="submission" date="2021-03" db="EMBL/GenBank/DDBJ databases">
        <authorList>
            <person name="Tagirdzhanova G."/>
        </authorList>
    </citation>
    <scope>NUCLEOTIDE SEQUENCE</scope>
</reference>
<feature type="compositionally biased region" description="Pro residues" evidence="1">
    <location>
        <begin position="434"/>
        <end position="448"/>
    </location>
</feature>
<proteinExistence type="predicted"/>
<feature type="region of interest" description="Disordered" evidence="1">
    <location>
        <begin position="397"/>
        <end position="521"/>
    </location>
</feature>
<dbReference type="AlphaFoldDB" id="A0A8H3G4C4"/>
<feature type="compositionally biased region" description="Pro residues" evidence="1">
    <location>
        <begin position="469"/>
        <end position="483"/>
    </location>
</feature>
<dbReference type="Proteomes" id="UP000664203">
    <property type="component" value="Unassembled WGS sequence"/>
</dbReference>
<evidence type="ECO:0000313" key="3">
    <source>
        <dbReference type="Proteomes" id="UP000664203"/>
    </source>
</evidence>
<accession>A0A8H3G4C4</accession>